<dbReference type="EMBL" id="BX571658">
    <property type="protein sequence ID" value="CAE09757.1"/>
    <property type="molecule type" value="Genomic_DNA"/>
</dbReference>
<proteinExistence type="predicted"/>
<dbReference type="eggNOG" id="COG0607">
    <property type="taxonomic scope" value="Bacteria"/>
</dbReference>
<sequence length="389" mass="41950">MLKKVLLSLSVAGFVSSSLLASSGAGAGEVEKIIKQNKLQVVDYDYVLKRIGDGRIGSGKAIILDARPEVRYQEGRIPSSYPMPHPIPANMKDEYLKVLKDKPKDVEIITYCSGVACEKSPDLAVELIGMGYKNVKVYTQGIPEWKKHFYTDIGAKTAKALFDKDEALFIDARPLGKFRESTIPGSIGVSDGKFKELWGRLPMDPNTKVVVFCGGYECELSHSVAGHMVAMGYKNFMTYSGGTPEWKKAGYPMTGGAAAAPAPKPAAAKEAPKNMGPIVLGEDEGTVDTAWFNSILGKKPENVTIVDIRGPADHAKGKFAGSINIEKKGKSAQEFVALLPKDQYIILTCATGTRSLEAWLEISGAGLLKDKVFYLDATIKCEGGACKGE</sequence>
<reference evidence="3 4" key="1">
    <citation type="journal article" date="2003" name="Proc. Natl. Acad. Sci. U.S.A.">
        <title>Complete genome sequence and analysis of Wolinella succinogenes.</title>
        <authorList>
            <person name="Baar C."/>
            <person name="Eppinger M."/>
            <person name="Raddatz G."/>
            <person name="Simon JM."/>
            <person name="Lanz C."/>
            <person name="Klimmek O."/>
            <person name="Nandakumar R."/>
            <person name="Gross R."/>
            <person name="Rosinus A."/>
            <person name="Keller H."/>
            <person name="Jagtap P."/>
            <person name="Linke B."/>
            <person name="Meyer F."/>
            <person name="Lederer H."/>
            <person name="Schuster S.C."/>
        </authorList>
    </citation>
    <scope>NUCLEOTIDE SEQUENCE [LARGE SCALE GENOMIC DNA]</scope>
    <source>
        <strain evidence="4">ATCC 29543 / DSM 1740 / CCUG 13145 / JCM 31913 / LMG 7466 / NCTC 11488 / FDC 602W</strain>
    </source>
</reference>
<dbReference type="InterPro" id="IPR001763">
    <property type="entry name" value="Rhodanese-like_dom"/>
</dbReference>
<dbReference type="InterPro" id="IPR036873">
    <property type="entry name" value="Rhodanese-like_dom_sf"/>
</dbReference>
<dbReference type="eggNOG" id="COG2897">
    <property type="taxonomic scope" value="Bacteria"/>
</dbReference>
<dbReference type="CDD" id="cd00158">
    <property type="entry name" value="RHOD"/>
    <property type="match status" value="3"/>
</dbReference>
<keyword evidence="1" id="KW-0732">Signal</keyword>
<dbReference type="PROSITE" id="PS50206">
    <property type="entry name" value="RHODANESE_3"/>
    <property type="match status" value="3"/>
</dbReference>
<dbReference type="AlphaFoldDB" id="Q79HS1"/>
<dbReference type="Gene3D" id="3.40.250.10">
    <property type="entry name" value="Rhodanese-like domain"/>
    <property type="match status" value="3"/>
</dbReference>
<evidence type="ECO:0000313" key="4">
    <source>
        <dbReference type="Proteomes" id="UP000000422"/>
    </source>
</evidence>
<dbReference type="STRING" id="273121.WS0626"/>
<dbReference type="PANTHER" id="PTHR43031:SF16">
    <property type="entry name" value="OXIDOREDUCTASE"/>
    <property type="match status" value="1"/>
</dbReference>
<organism evidence="4">
    <name type="scientific">Wolinella succinogenes (strain ATCC 29543 / DSM 1740 / CCUG 13145 / JCM 31913 / LMG 7466 / NCTC 11488 / FDC 602W)</name>
    <name type="common">Vibrio succinogenes</name>
    <dbReference type="NCBI Taxonomy" id="273121"/>
    <lineage>
        <taxon>Bacteria</taxon>
        <taxon>Pseudomonadati</taxon>
        <taxon>Campylobacterota</taxon>
        <taxon>Epsilonproteobacteria</taxon>
        <taxon>Campylobacterales</taxon>
        <taxon>Helicobacteraceae</taxon>
        <taxon>Wolinella</taxon>
    </lineage>
</organism>
<gene>
    <name evidence="3" type="primary">STRA</name>
    <name evidence="3" type="ordered locus">WS0626</name>
</gene>
<dbReference type="Proteomes" id="UP000000422">
    <property type="component" value="Chromosome"/>
</dbReference>
<dbReference type="PANTHER" id="PTHR43031">
    <property type="entry name" value="FAD-DEPENDENT OXIDOREDUCTASE"/>
    <property type="match status" value="1"/>
</dbReference>
<feature type="domain" description="Rhodanese" evidence="2">
    <location>
        <begin position="163"/>
        <end position="255"/>
    </location>
</feature>
<feature type="domain" description="Rhodanese" evidence="2">
    <location>
        <begin position="299"/>
        <end position="387"/>
    </location>
</feature>
<dbReference type="SUPFAM" id="SSF52821">
    <property type="entry name" value="Rhodanese/Cell cycle control phosphatase"/>
    <property type="match status" value="3"/>
</dbReference>
<dbReference type="Pfam" id="PF00581">
    <property type="entry name" value="Rhodanese"/>
    <property type="match status" value="3"/>
</dbReference>
<dbReference type="HOGENOM" id="CLU_047687_0_0_7"/>
<keyword evidence="3" id="KW-0808">Transferase</keyword>
<dbReference type="GO" id="GO:0016740">
    <property type="term" value="F:transferase activity"/>
    <property type="evidence" value="ECO:0007669"/>
    <property type="project" value="UniProtKB-KW"/>
</dbReference>
<evidence type="ECO:0000256" key="1">
    <source>
        <dbReference type="SAM" id="SignalP"/>
    </source>
</evidence>
<dbReference type="RefSeq" id="WP_011138557.1">
    <property type="nucleotide sequence ID" value="NC_005090.1"/>
</dbReference>
<dbReference type="InterPro" id="IPR050229">
    <property type="entry name" value="GlpE_sulfurtransferase"/>
</dbReference>
<feature type="domain" description="Rhodanese" evidence="2">
    <location>
        <begin position="57"/>
        <end position="154"/>
    </location>
</feature>
<feature type="signal peptide" evidence="1">
    <location>
        <begin position="1"/>
        <end position="27"/>
    </location>
</feature>
<evidence type="ECO:0000259" key="2">
    <source>
        <dbReference type="PROSITE" id="PS50206"/>
    </source>
</evidence>
<accession>Q79HS1</accession>
<dbReference type="SMART" id="SM00450">
    <property type="entry name" value="RHOD"/>
    <property type="match status" value="3"/>
</dbReference>
<evidence type="ECO:0000313" key="3">
    <source>
        <dbReference type="EMBL" id="CAE09757.1"/>
    </source>
</evidence>
<keyword evidence="4" id="KW-1185">Reference proteome</keyword>
<feature type="chain" id="PRO_5004286526" evidence="1">
    <location>
        <begin position="28"/>
        <end position="389"/>
    </location>
</feature>
<name>Q79HS1_WOLSU</name>
<protein>
    <submittedName>
        <fullName evidence="3">SULFUR TRANSFERASE</fullName>
    </submittedName>
</protein>
<dbReference type="KEGG" id="wsu:WS0626"/>